<dbReference type="Proteomes" id="UP001524547">
    <property type="component" value="Unassembled WGS sequence"/>
</dbReference>
<feature type="domain" description="Rhamnogalacturonase A/B/Epimerase-like pectate lyase" evidence="2">
    <location>
        <begin position="109"/>
        <end position="200"/>
    </location>
</feature>
<evidence type="ECO:0000313" key="3">
    <source>
        <dbReference type="EMBL" id="MCQ8239558.1"/>
    </source>
</evidence>
<proteinExistence type="predicted"/>
<feature type="chain" id="PRO_5045720665" description="Rhamnogalacturonase A/B/Epimerase-like pectate lyase domain-containing protein" evidence="1">
    <location>
        <begin position="19"/>
        <end position="691"/>
    </location>
</feature>
<dbReference type="Pfam" id="PF12708">
    <property type="entry name" value="Pect-lyase_RHGA_epim"/>
    <property type="match status" value="1"/>
</dbReference>
<accession>A0ABT1VT93</accession>
<comment type="caution">
    <text evidence="3">The sequence shown here is derived from an EMBL/GenBank/DDBJ whole genome shotgun (WGS) entry which is preliminary data.</text>
</comment>
<dbReference type="Gene3D" id="2.160.20.10">
    <property type="entry name" value="Single-stranded right-handed beta-helix, Pectin lyase-like"/>
    <property type="match status" value="1"/>
</dbReference>
<reference evidence="3 4" key="1">
    <citation type="submission" date="2022-06" db="EMBL/GenBank/DDBJ databases">
        <title>Rhizosaccharibacter gen. nov. sp. nov. KSS12, endophytic bacteria isolated from sugarcane.</title>
        <authorList>
            <person name="Pitiwittayakul N."/>
        </authorList>
    </citation>
    <scope>NUCLEOTIDE SEQUENCE [LARGE SCALE GENOMIC DNA]</scope>
    <source>
        <strain evidence="3 4">KSS12</strain>
    </source>
</reference>
<feature type="signal peptide" evidence="1">
    <location>
        <begin position="1"/>
        <end position="18"/>
    </location>
</feature>
<evidence type="ECO:0000313" key="4">
    <source>
        <dbReference type="Proteomes" id="UP001524547"/>
    </source>
</evidence>
<evidence type="ECO:0000259" key="2">
    <source>
        <dbReference type="Pfam" id="PF12708"/>
    </source>
</evidence>
<dbReference type="RefSeq" id="WP_422918293.1">
    <property type="nucleotide sequence ID" value="NZ_JAMZEJ010000001.1"/>
</dbReference>
<dbReference type="InterPro" id="IPR012334">
    <property type="entry name" value="Pectin_lyas_fold"/>
</dbReference>
<dbReference type="EMBL" id="JAMZEJ010000001">
    <property type="protein sequence ID" value="MCQ8239558.1"/>
    <property type="molecule type" value="Genomic_DNA"/>
</dbReference>
<protein>
    <recommendedName>
        <fullName evidence="2">Rhamnogalacturonase A/B/Epimerase-like pectate lyase domain-containing protein</fullName>
    </recommendedName>
</protein>
<dbReference type="InterPro" id="IPR011050">
    <property type="entry name" value="Pectin_lyase_fold/virulence"/>
</dbReference>
<keyword evidence="4" id="KW-1185">Reference proteome</keyword>
<dbReference type="InterPro" id="IPR024535">
    <property type="entry name" value="RHGA/B-epi-like_pectate_lyase"/>
</dbReference>
<gene>
    <name evidence="3" type="ORF">NFI88_01715</name>
</gene>
<sequence>MRTILLATVALWPMAAAAQQSIPVQQLATSVAAKIQATGFAGINLGQGTANGVALSAVQSQAASALHLDANGKLSGKTISGGDVSAALYNLNAATATSRSLRDKFSEIVDVKDSRAVGDGLANDTAAINAAIATANANLARFRATALYLPPGSYRVGTLNPILDPQGVPFAVYGASGAARLIETQAGVDTLSIQETKPTGAPGGFATAAAVDISVSYQNAGQGRSGISFVGMPITSGGGGMRPYFSNVNCLSLGSGVLTNCVRMWDVSNASGFNLRNASIGNGNGDPNGGTALAIGATADQETRNYSNDGAFFGIVQGGGFAAVRMTNHIEGLHLEDVTAVGSSYLLYGPAWNGTTHPYGPSWLTLAHSHGNNTVAGVYLEDAGSIHLHDNLIFSTNQGSNFPTYAPNALLPLNWSALLSGHQWGWAAVWCTNCRGYEVSHNELYGNTNPGQSATGVLLDMAAINGNATPTDLHPGVVSDNMIQAMSSGPMQIGSAYNNVAITGNIEINTAVPLGQFLPSGAVLAGNVQDGAPFDIGVMGNVAYIKPPLDSLTINHELTVNGNATLQNTNVLAGKSIALGTGVGKTSVGVSGDGAGNLNITGSTITTGASTVDGTATQRNSTTNGLQAIPIMSTAALPSGCTARQIAYASDGRKPNEASGAGSGVLVFCSPGTKGGATTWISVLSGATVTN</sequence>
<organism evidence="3 4">
    <name type="scientific">Rhizosaccharibacter radicis</name>
    <dbReference type="NCBI Taxonomy" id="2782605"/>
    <lineage>
        <taxon>Bacteria</taxon>
        <taxon>Pseudomonadati</taxon>
        <taxon>Pseudomonadota</taxon>
        <taxon>Alphaproteobacteria</taxon>
        <taxon>Acetobacterales</taxon>
        <taxon>Acetobacteraceae</taxon>
        <taxon>Rhizosaccharibacter</taxon>
    </lineage>
</organism>
<evidence type="ECO:0000256" key="1">
    <source>
        <dbReference type="SAM" id="SignalP"/>
    </source>
</evidence>
<dbReference type="SUPFAM" id="SSF51126">
    <property type="entry name" value="Pectin lyase-like"/>
    <property type="match status" value="1"/>
</dbReference>
<keyword evidence="1" id="KW-0732">Signal</keyword>
<name>A0ABT1VT93_9PROT</name>